<evidence type="ECO:0000256" key="4">
    <source>
        <dbReference type="ARBA" id="ARBA00022989"/>
    </source>
</evidence>
<dbReference type="InterPro" id="IPR042094">
    <property type="entry name" value="T2SS_GspF_sf"/>
</dbReference>
<evidence type="ECO:0000313" key="9">
    <source>
        <dbReference type="Proteomes" id="UP000305654"/>
    </source>
</evidence>
<accession>A0A5R9J514</accession>
<reference evidence="8 9" key="1">
    <citation type="submission" date="2019-05" db="EMBL/GenBank/DDBJ databases">
        <authorList>
            <person name="Pankratov T."/>
            <person name="Grouzdev D."/>
        </authorList>
    </citation>
    <scope>NUCLEOTIDE SEQUENCE [LARGE SCALE GENOMIC DNA]</scope>
    <source>
        <strain evidence="8 9">KEBCLARHB70R</strain>
    </source>
</reference>
<evidence type="ECO:0000256" key="6">
    <source>
        <dbReference type="SAM" id="Phobius"/>
    </source>
</evidence>
<dbReference type="OrthoDB" id="9803381at2"/>
<keyword evidence="9" id="KW-1185">Reference proteome</keyword>
<feature type="transmembrane region" description="Helical" evidence="6">
    <location>
        <begin position="291"/>
        <end position="310"/>
    </location>
</feature>
<comment type="subcellular location">
    <subcellularLocation>
        <location evidence="1">Cell membrane</location>
        <topology evidence="1">Multi-pass membrane protein</topology>
    </subcellularLocation>
</comment>
<protein>
    <submittedName>
        <fullName evidence="8">Secretion system protein</fullName>
    </submittedName>
</protein>
<proteinExistence type="predicted"/>
<comment type="caution">
    <text evidence="8">The sequence shown here is derived from an EMBL/GenBank/DDBJ whole genome shotgun (WGS) entry which is preliminary data.</text>
</comment>
<dbReference type="InterPro" id="IPR018076">
    <property type="entry name" value="T2SS_GspF_dom"/>
</dbReference>
<feature type="transmembrane region" description="Helical" evidence="6">
    <location>
        <begin position="115"/>
        <end position="132"/>
    </location>
</feature>
<evidence type="ECO:0000256" key="3">
    <source>
        <dbReference type="ARBA" id="ARBA00022692"/>
    </source>
</evidence>
<sequence length="319" mass="34321">MNRVALLSLATACAGAIAVCGAALLLNESHVARLAITRRMTSIITPYRVNEVSADPSSVRTAGSGSDAAIRLEVLFGFRRVRRMQYTQGFLRVLVFSGCPAAIAGWLALHVAGMIALPVAPVLWVVLSRLFYRHCDRRRSAALFRQFPDALGMIVRAVRVGVPLGRSIILISKEAPDPTSAEFRQLAEEMAVGVPLAEALRAMGARNQLAEYRFFATALSLQNQTGGGLAETLETLADTVRKRVAARMRGYALASEARASCYVLGGLPFVVGVLLFFSNPSYMMPLFTTSFGLKLVATAAASLTIGLTLMQQITNRSLA</sequence>
<evidence type="ECO:0000313" key="8">
    <source>
        <dbReference type="EMBL" id="TLU72715.1"/>
    </source>
</evidence>
<organism evidence="8 9">
    <name type="scientific">Lichenicoccus roseus</name>
    <dbReference type="NCBI Taxonomy" id="2683649"/>
    <lineage>
        <taxon>Bacteria</taxon>
        <taxon>Pseudomonadati</taxon>
        <taxon>Pseudomonadota</taxon>
        <taxon>Alphaproteobacteria</taxon>
        <taxon>Acetobacterales</taxon>
        <taxon>Acetobacteraceae</taxon>
        <taxon>Lichenicoccus</taxon>
    </lineage>
</organism>
<dbReference type="RefSeq" id="WP_138326176.1">
    <property type="nucleotide sequence ID" value="NZ_VCDI01000003.1"/>
</dbReference>
<dbReference type="GO" id="GO:0005886">
    <property type="term" value="C:plasma membrane"/>
    <property type="evidence" value="ECO:0007669"/>
    <property type="project" value="UniProtKB-SubCell"/>
</dbReference>
<keyword evidence="4 6" id="KW-1133">Transmembrane helix</keyword>
<keyword evidence="3 6" id="KW-0812">Transmembrane</keyword>
<dbReference type="PANTHER" id="PTHR35007:SF1">
    <property type="entry name" value="PILUS ASSEMBLY PROTEIN"/>
    <property type="match status" value="1"/>
</dbReference>
<feature type="transmembrane region" description="Helical" evidence="6">
    <location>
        <begin position="6"/>
        <end position="26"/>
    </location>
</feature>
<dbReference type="EMBL" id="VCDI01000003">
    <property type="protein sequence ID" value="TLU72715.1"/>
    <property type="molecule type" value="Genomic_DNA"/>
</dbReference>
<dbReference type="Gene3D" id="1.20.81.30">
    <property type="entry name" value="Type II secretion system (T2SS), domain F"/>
    <property type="match status" value="1"/>
</dbReference>
<evidence type="ECO:0000256" key="2">
    <source>
        <dbReference type="ARBA" id="ARBA00022475"/>
    </source>
</evidence>
<gene>
    <name evidence="8" type="ORF">FE263_11830</name>
</gene>
<evidence type="ECO:0000259" key="7">
    <source>
        <dbReference type="Pfam" id="PF00482"/>
    </source>
</evidence>
<dbReference type="Pfam" id="PF00482">
    <property type="entry name" value="T2SSF"/>
    <property type="match status" value="1"/>
</dbReference>
<dbReference type="Proteomes" id="UP000305654">
    <property type="component" value="Unassembled WGS sequence"/>
</dbReference>
<keyword evidence="2" id="KW-1003">Cell membrane</keyword>
<name>A0A5R9J514_9PROT</name>
<feature type="transmembrane region" description="Helical" evidence="6">
    <location>
        <begin position="259"/>
        <end position="279"/>
    </location>
</feature>
<feature type="domain" description="Type II secretion system protein GspF" evidence="7">
    <location>
        <begin position="154"/>
        <end position="275"/>
    </location>
</feature>
<evidence type="ECO:0000256" key="5">
    <source>
        <dbReference type="ARBA" id="ARBA00023136"/>
    </source>
</evidence>
<dbReference type="PANTHER" id="PTHR35007">
    <property type="entry name" value="INTEGRAL MEMBRANE PROTEIN-RELATED"/>
    <property type="match status" value="1"/>
</dbReference>
<dbReference type="AlphaFoldDB" id="A0A5R9J514"/>
<evidence type="ECO:0000256" key="1">
    <source>
        <dbReference type="ARBA" id="ARBA00004651"/>
    </source>
</evidence>
<feature type="transmembrane region" description="Helical" evidence="6">
    <location>
        <begin position="89"/>
        <end position="109"/>
    </location>
</feature>
<keyword evidence="5 6" id="KW-0472">Membrane</keyword>